<accession>A0A9P6RM98</accession>
<sequence length="650" mass="72981">MDHTLDTNMPGYNHVTLSSPPFISCDTSAGFQTTTPFVSLQCKPTLSALPPELLSRIGLSLSLCEYSYLSRACARLHRHLFHPSELVYFLKTRYRLSVESGSIIIFAYLSNMRARAPLLLERIFEDFFADSPLRLQEEERWKRQCQQQRRLLNQHTYQLNQAITSNVSGGGIGNGANIIEVQRLDSLQAHQAAEKARRQAKWDAVRMLGVLYALDKTHVGPSSSTNALALSGASDLIEQRPASPTSNVEGSTFCSTAYPQKQQHDSTSPVSPLVDMSLSAQSCSTVSDLDPATASQHTIEQIRPQQTIFGSPIETDHRLCRFQSERSRPQCHQDRADFLHLPGKSMRRGYSAFVGGKDTNLPSTAQSSRDSSSSIELTQSTVLQQSKQRRASAIRPNRRLRPNRRSEDKRTRDRALSEGQGVVYHLGHKSWLDSDLDANREYIDLFSDDDGEGDDEDEKFSTMGDTVLHKETSTSLRSTVHIPTSHDGYSTTNFDRCQSLPTYTGCWTSTEDASPAFSSLPLPMEIHVDKKQTMVVPDKPTESTQQQQQQVLSRVDKIAFLTKYTDRMHLRLQALGIKDWSTEDIQRKKTYQLMIQHNDKTGEKDLVDFYLGRYGGSVVSLQQENQPQPQPHHHGPAEVGITTTFMDSAI</sequence>
<protein>
    <submittedName>
        <fullName evidence="2">Uncharacterized protein</fullName>
    </submittedName>
</protein>
<feature type="compositionally biased region" description="Basic residues" evidence="1">
    <location>
        <begin position="387"/>
        <end position="403"/>
    </location>
</feature>
<dbReference type="OrthoDB" id="2428828at2759"/>
<feature type="compositionally biased region" description="Polar residues" evidence="1">
    <location>
        <begin position="375"/>
        <end position="386"/>
    </location>
</feature>
<evidence type="ECO:0000313" key="3">
    <source>
        <dbReference type="Proteomes" id="UP000738325"/>
    </source>
</evidence>
<feature type="compositionally biased region" description="Basic and acidic residues" evidence="1">
    <location>
        <begin position="404"/>
        <end position="416"/>
    </location>
</feature>
<name>A0A9P6RM98_9FUNG</name>
<gene>
    <name evidence="2" type="ORF">BGZ99_004533</name>
</gene>
<evidence type="ECO:0000256" key="1">
    <source>
        <dbReference type="SAM" id="MobiDB-lite"/>
    </source>
</evidence>
<evidence type="ECO:0000313" key="2">
    <source>
        <dbReference type="EMBL" id="KAG0320417.1"/>
    </source>
</evidence>
<keyword evidence="3" id="KW-1185">Reference proteome</keyword>
<feature type="compositionally biased region" description="Low complexity" evidence="1">
    <location>
        <begin position="363"/>
        <end position="374"/>
    </location>
</feature>
<reference evidence="2" key="1">
    <citation type="journal article" date="2020" name="Fungal Divers.">
        <title>Resolving the Mortierellaceae phylogeny through synthesis of multi-gene phylogenetics and phylogenomics.</title>
        <authorList>
            <person name="Vandepol N."/>
            <person name="Liber J."/>
            <person name="Desiro A."/>
            <person name="Na H."/>
            <person name="Kennedy M."/>
            <person name="Barry K."/>
            <person name="Grigoriev I.V."/>
            <person name="Miller A.N."/>
            <person name="O'Donnell K."/>
            <person name="Stajich J.E."/>
            <person name="Bonito G."/>
        </authorList>
    </citation>
    <scope>NUCLEOTIDE SEQUENCE</scope>
    <source>
        <strain evidence="2">REB-010B</strain>
    </source>
</reference>
<feature type="region of interest" description="Disordered" evidence="1">
    <location>
        <begin position="350"/>
        <end position="416"/>
    </location>
</feature>
<organism evidence="2 3">
    <name type="scientific">Dissophora globulifera</name>
    <dbReference type="NCBI Taxonomy" id="979702"/>
    <lineage>
        <taxon>Eukaryota</taxon>
        <taxon>Fungi</taxon>
        <taxon>Fungi incertae sedis</taxon>
        <taxon>Mucoromycota</taxon>
        <taxon>Mortierellomycotina</taxon>
        <taxon>Mortierellomycetes</taxon>
        <taxon>Mortierellales</taxon>
        <taxon>Mortierellaceae</taxon>
        <taxon>Dissophora</taxon>
    </lineage>
</organism>
<dbReference type="EMBL" id="JAAAIP010000284">
    <property type="protein sequence ID" value="KAG0320417.1"/>
    <property type="molecule type" value="Genomic_DNA"/>
</dbReference>
<dbReference type="AlphaFoldDB" id="A0A9P6RM98"/>
<comment type="caution">
    <text evidence="2">The sequence shown here is derived from an EMBL/GenBank/DDBJ whole genome shotgun (WGS) entry which is preliminary data.</text>
</comment>
<dbReference type="Proteomes" id="UP000738325">
    <property type="component" value="Unassembled WGS sequence"/>
</dbReference>
<proteinExistence type="predicted"/>